<evidence type="ECO:0000313" key="4">
    <source>
        <dbReference type="Proteomes" id="UP000594364"/>
    </source>
</evidence>
<evidence type="ECO:0000256" key="2">
    <source>
        <dbReference type="SAM" id="Phobius"/>
    </source>
</evidence>
<evidence type="ECO:0000313" key="3">
    <source>
        <dbReference type="EMBL" id="QPH03913.1"/>
    </source>
</evidence>
<keyword evidence="2" id="KW-0812">Transmembrane</keyword>
<keyword evidence="4" id="KW-1185">Reference proteome</keyword>
<evidence type="ECO:0000256" key="1">
    <source>
        <dbReference type="SAM" id="MobiDB-lite"/>
    </source>
</evidence>
<sequence>MTFWESWSGVFAAVAALGTLLSAWFFQAPLIQIGRAIWFCCRRDENRSTSSEANDSYESLDPTLKELKNLTKGLKDLRKDIRMEMTLQTQLLKRISDMMESRLPPQGDEWVAEVRLRRPGFADLGGQPQSQNDNSDVASG</sequence>
<reference evidence="3 4" key="1">
    <citation type="journal article" date="2018" name="PLoS Genet.">
        <title>Repeat elements organise 3D genome structure and mediate transcription in the filamentous fungus Epichloe festucae.</title>
        <authorList>
            <person name="Winter D.J."/>
            <person name="Ganley A.R.D."/>
            <person name="Young C.A."/>
            <person name="Liachko I."/>
            <person name="Schardl C.L."/>
            <person name="Dupont P.Y."/>
            <person name="Berry D."/>
            <person name="Ram A."/>
            <person name="Scott B."/>
            <person name="Cox M.P."/>
        </authorList>
    </citation>
    <scope>NUCLEOTIDE SEQUENCE [LARGE SCALE GENOMIC DNA]</scope>
    <source>
        <strain evidence="3 4">Fl1</strain>
    </source>
</reference>
<organism evidence="3 4">
    <name type="scientific">Epichloe festucae (strain Fl1)</name>
    <dbReference type="NCBI Taxonomy" id="877507"/>
    <lineage>
        <taxon>Eukaryota</taxon>
        <taxon>Fungi</taxon>
        <taxon>Dikarya</taxon>
        <taxon>Ascomycota</taxon>
        <taxon>Pezizomycotina</taxon>
        <taxon>Sordariomycetes</taxon>
        <taxon>Hypocreomycetidae</taxon>
        <taxon>Hypocreales</taxon>
        <taxon>Clavicipitaceae</taxon>
        <taxon>Epichloe</taxon>
    </lineage>
</organism>
<keyword evidence="2" id="KW-0472">Membrane</keyword>
<protein>
    <submittedName>
        <fullName evidence="3">Uncharacterized protein</fullName>
    </submittedName>
</protein>
<dbReference type="Proteomes" id="UP000594364">
    <property type="component" value="Chromosome 4"/>
</dbReference>
<accession>A0A7S9KU15</accession>
<feature type="transmembrane region" description="Helical" evidence="2">
    <location>
        <begin position="6"/>
        <end position="26"/>
    </location>
</feature>
<proteinExistence type="predicted"/>
<keyword evidence="2" id="KW-1133">Transmembrane helix</keyword>
<gene>
    <name evidence="3" type="ORF">C2857_000352</name>
</gene>
<dbReference type="EMBL" id="CP031388">
    <property type="protein sequence ID" value="QPH03913.1"/>
    <property type="molecule type" value="Genomic_DNA"/>
</dbReference>
<feature type="region of interest" description="Disordered" evidence="1">
    <location>
        <begin position="121"/>
        <end position="140"/>
    </location>
</feature>
<name>A0A7S9KU15_EPIFF</name>
<feature type="compositionally biased region" description="Polar residues" evidence="1">
    <location>
        <begin position="127"/>
        <end position="140"/>
    </location>
</feature>
<dbReference type="AlphaFoldDB" id="A0A7S9KU15"/>